<evidence type="ECO:0000313" key="1">
    <source>
        <dbReference type="EMBL" id="OIR12404.1"/>
    </source>
</evidence>
<comment type="caution">
    <text evidence="1">The sequence shown here is derived from an EMBL/GenBank/DDBJ whole genome shotgun (WGS) entry which is preliminary data.</text>
</comment>
<dbReference type="EMBL" id="MLJW01000017">
    <property type="protein sequence ID" value="OIR12404.1"/>
    <property type="molecule type" value="Genomic_DNA"/>
</dbReference>
<dbReference type="AlphaFoldDB" id="A0A1J5TFA1"/>
<dbReference type="Gene3D" id="1.25.40.10">
    <property type="entry name" value="Tetratricopeptide repeat domain"/>
    <property type="match status" value="1"/>
</dbReference>
<proteinExistence type="predicted"/>
<evidence type="ECO:0008006" key="2">
    <source>
        <dbReference type="Google" id="ProtNLM"/>
    </source>
</evidence>
<name>A0A1J5TFA1_9ZZZZ</name>
<dbReference type="SUPFAM" id="SSF48452">
    <property type="entry name" value="TPR-like"/>
    <property type="match status" value="1"/>
</dbReference>
<organism evidence="1">
    <name type="scientific">mine drainage metagenome</name>
    <dbReference type="NCBI Taxonomy" id="410659"/>
    <lineage>
        <taxon>unclassified sequences</taxon>
        <taxon>metagenomes</taxon>
        <taxon>ecological metagenomes</taxon>
    </lineage>
</organism>
<accession>A0A1J5TFA1</accession>
<sequence>MALNLKIMHFFTVKRLTWLFMSLAILTGVGSAYFYTRIKQIDAFNIAIRSGKPAETDLESFEAKFSTAFWLAKNERYKEATLLFNKLLNTANTEQKAIIHYNLGNIFFRRGLDINGTNMTVRAEAEYLFQQAKTAYQQSLRLDNSNWRARHNLDRLLTMLPGSPVPGAGESDTPGLIMGNIPVGLP</sequence>
<dbReference type="InterPro" id="IPR011990">
    <property type="entry name" value="TPR-like_helical_dom_sf"/>
</dbReference>
<reference evidence="1" key="1">
    <citation type="submission" date="2016-10" db="EMBL/GenBank/DDBJ databases">
        <title>Sequence of Gallionella enrichment culture.</title>
        <authorList>
            <person name="Poehlein A."/>
            <person name="Muehling M."/>
            <person name="Daniel R."/>
        </authorList>
    </citation>
    <scope>NUCLEOTIDE SEQUENCE</scope>
</reference>
<protein>
    <recommendedName>
        <fullName evidence="2">MxaK protein</fullName>
    </recommendedName>
</protein>
<gene>
    <name evidence="1" type="ORF">GALL_61030</name>
</gene>